<keyword evidence="1" id="KW-0472">Membrane</keyword>
<gene>
    <name evidence="2" type="ORF">PQG89_13630</name>
</gene>
<sequence>MNTYIRNMIIILSMIGGYSILFVENTFAQRIWSPQRQSEEPVSIDAYKSVDEDFYLQLKVEFTNEEEISITNIDFLLKIFPTEGFLPELMYTLTISSKGNCPAGESRTMKMTISPNKFSSLSSYPISDEYEGYIQVSKIRYSNGKVWTNRDPKNHILEWM</sequence>
<accession>A0AAW6I688</accession>
<dbReference type="RefSeq" id="WP_272696407.1">
    <property type="nucleotide sequence ID" value="NZ_CAOJXY010000028.1"/>
</dbReference>
<evidence type="ECO:0000256" key="1">
    <source>
        <dbReference type="SAM" id="Phobius"/>
    </source>
</evidence>
<dbReference type="Proteomes" id="UP001213646">
    <property type="component" value="Unassembled WGS sequence"/>
</dbReference>
<proteinExistence type="predicted"/>
<dbReference type="AlphaFoldDB" id="A0AAW6I688"/>
<keyword evidence="1" id="KW-0812">Transmembrane</keyword>
<comment type="caution">
    <text evidence="2">The sequence shown here is derived from an EMBL/GenBank/DDBJ whole genome shotgun (WGS) entry which is preliminary data.</text>
</comment>
<evidence type="ECO:0000313" key="3">
    <source>
        <dbReference type="Proteomes" id="UP001213646"/>
    </source>
</evidence>
<name>A0AAW6I688_9BACT</name>
<reference evidence="2" key="1">
    <citation type="submission" date="2023-01" db="EMBL/GenBank/DDBJ databases">
        <title>Exploring GABA producing Bacteroides strains toward improving mental health.</title>
        <authorList>
            <person name="Yousuf B."/>
            <person name="Bouhlel N.E."/>
            <person name="Mottawea W."/>
            <person name="Hammami R."/>
        </authorList>
    </citation>
    <scope>NUCLEOTIDE SEQUENCE</scope>
    <source>
        <strain evidence="2">UO.H1047</strain>
    </source>
</reference>
<feature type="transmembrane region" description="Helical" evidence="1">
    <location>
        <begin position="6"/>
        <end position="27"/>
    </location>
</feature>
<evidence type="ECO:0000313" key="2">
    <source>
        <dbReference type="EMBL" id="MDC7150446.1"/>
    </source>
</evidence>
<dbReference type="EMBL" id="JAQPYX010000120">
    <property type="protein sequence ID" value="MDC7150446.1"/>
    <property type="molecule type" value="Genomic_DNA"/>
</dbReference>
<keyword evidence="1" id="KW-1133">Transmembrane helix</keyword>
<protein>
    <submittedName>
        <fullName evidence="2">Uncharacterized protein</fullName>
    </submittedName>
</protein>
<organism evidence="2 3">
    <name type="scientific">Parabacteroides johnsonii</name>
    <dbReference type="NCBI Taxonomy" id="387661"/>
    <lineage>
        <taxon>Bacteria</taxon>
        <taxon>Pseudomonadati</taxon>
        <taxon>Bacteroidota</taxon>
        <taxon>Bacteroidia</taxon>
        <taxon>Bacteroidales</taxon>
        <taxon>Tannerellaceae</taxon>
        <taxon>Parabacteroides</taxon>
    </lineage>
</organism>